<dbReference type="AlphaFoldDB" id="A0A139A6V0"/>
<dbReference type="EMBL" id="KQ965787">
    <property type="protein sequence ID" value="KXS12546.1"/>
    <property type="molecule type" value="Genomic_DNA"/>
</dbReference>
<evidence type="ECO:0000259" key="3">
    <source>
        <dbReference type="PROSITE" id="PS51229"/>
    </source>
</evidence>
<evidence type="ECO:0000256" key="1">
    <source>
        <dbReference type="RuleBase" id="RU410713"/>
    </source>
</evidence>
<dbReference type="PROSITE" id="PS51229">
    <property type="entry name" value="DCUN1"/>
    <property type="match status" value="1"/>
</dbReference>
<sequence>MPPKRKPASTATKAFAASPKGYKRKLDPRDDLEDPDGMTDLYPVAAETRASGKKAKKAADNGGGPWSMQRCIRWYDSLASSDDLSQIGPEGIERLCEESGIAVDGLEMLAVAFTLGEFISGMERLGADTATKLGKAAKEKTDNVSEGDGWREMYRWAFAFSLSSGAKSVELALAVAMLRLLFSRHKLKPHVERMFEFLESEPSPTRAINRDQWAQLPEFLEEWSQGTAGQTESWPLLFDRFMEWTKGST</sequence>
<dbReference type="InterPro" id="IPR014764">
    <property type="entry name" value="DCN-prot"/>
</dbReference>
<dbReference type="Pfam" id="PF03556">
    <property type="entry name" value="Cullin_binding"/>
    <property type="match status" value="1"/>
</dbReference>
<dbReference type="Proteomes" id="UP000070544">
    <property type="component" value="Unassembled WGS sequence"/>
</dbReference>
<dbReference type="InterPro" id="IPR005176">
    <property type="entry name" value="PONY_dom"/>
</dbReference>
<feature type="region of interest" description="Disordered" evidence="2">
    <location>
        <begin position="1"/>
        <end position="64"/>
    </location>
</feature>
<evidence type="ECO:0000313" key="4">
    <source>
        <dbReference type="EMBL" id="KXS12546.1"/>
    </source>
</evidence>
<dbReference type="Gene3D" id="1.10.238.200">
    <property type="entry name" value="Cullin, PONY binding domain"/>
    <property type="match status" value="1"/>
</dbReference>
<name>A0A139A6V0_GONPJ</name>
<dbReference type="GO" id="GO:0097602">
    <property type="term" value="F:cullin family protein binding"/>
    <property type="evidence" value="ECO:0007669"/>
    <property type="project" value="TreeGrafter"/>
</dbReference>
<keyword evidence="5" id="KW-1185">Reference proteome</keyword>
<dbReference type="InterPro" id="IPR042460">
    <property type="entry name" value="DCN1-like_PONY"/>
</dbReference>
<dbReference type="GO" id="GO:0045116">
    <property type="term" value="P:protein neddylation"/>
    <property type="evidence" value="ECO:0007669"/>
    <property type="project" value="TreeGrafter"/>
</dbReference>
<feature type="domain" description="DCUN1" evidence="3">
    <location>
        <begin position="66"/>
        <end position="246"/>
    </location>
</feature>
<organism evidence="4 5">
    <name type="scientific">Gonapodya prolifera (strain JEL478)</name>
    <name type="common">Monoblepharis prolifera</name>
    <dbReference type="NCBI Taxonomy" id="1344416"/>
    <lineage>
        <taxon>Eukaryota</taxon>
        <taxon>Fungi</taxon>
        <taxon>Fungi incertae sedis</taxon>
        <taxon>Chytridiomycota</taxon>
        <taxon>Chytridiomycota incertae sedis</taxon>
        <taxon>Monoblepharidomycetes</taxon>
        <taxon>Monoblepharidales</taxon>
        <taxon>Gonapodyaceae</taxon>
        <taxon>Gonapodya</taxon>
    </lineage>
</organism>
<dbReference type="Gene3D" id="1.10.238.10">
    <property type="entry name" value="EF-hand"/>
    <property type="match status" value="1"/>
</dbReference>
<dbReference type="GO" id="GO:0000151">
    <property type="term" value="C:ubiquitin ligase complex"/>
    <property type="evidence" value="ECO:0007669"/>
    <property type="project" value="TreeGrafter"/>
</dbReference>
<dbReference type="PANTHER" id="PTHR12281:SF12">
    <property type="entry name" value="DEFECTIVE IN CULLIN NEDDYLATION PROTEIN"/>
    <property type="match status" value="1"/>
</dbReference>
<dbReference type="STRING" id="1344416.A0A139A6V0"/>
<reference evidence="4 5" key="1">
    <citation type="journal article" date="2015" name="Genome Biol. Evol.">
        <title>Phylogenomic analyses indicate that early fungi evolved digesting cell walls of algal ancestors of land plants.</title>
        <authorList>
            <person name="Chang Y."/>
            <person name="Wang S."/>
            <person name="Sekimoto S."/>
            <person name="Aerts A.L."/>
            <person name="Choi C."/>
            <person name="Clum A."/>
            <person name="LaButti K.M."/>
            <person name="Lindquist E.A."/>
            <person name="Yee Ngan C."/>
            <person name="Ohm R.A."/>
            <person name="Salamov A.A."/>
            <person name="Grigoriev I.V."/>
            <person name="Spatafora J.W."/>
            <person name="Berbee M.L."/>
        </authorList>
    </citation>
    <scope>NUCLEOTIDE SEQUENCE [LARGE SCALE GENOMIC DNA]</scope>
    <source>
        <strain evidence="4 5">JEL478</strain>
    </source>
</reference>
<accession>A0A139A6V0</accession>
<proteinExistence type="predicted"/>
<dbReference type="GO" id="GO:0031624">
    <property type="term" value="F:ubiquitin conjugating enzyme binding"/>
    <property type="evidence" value="ECO:0007669"/>
    <property type="project" value="TreeGrafter"/>
</dbReference>
<dbReference type="GO" id="GO:0032182">
    <property type="term" value="F:ubiquitin-like protein binding"/>
    <property type="evidence" value="ECO:0007669"/>
    <property type="project" value="TreeGrafter"/>
</dbReference>
<protein>
    <recommendedName>
        <fullName evidence="1">Defective in cullin neddylation protein</fullName>
    </recommendedName>
</protein>
<dbReference type="OMA" id="HERKCKI"/>
<comment type="function">
    <text evidence="1">Neddylation of cullins play an essential role in the regulation of SCF-type complexes activity.</text>
</comment>
<evidence type="ECO:0000313" key="5">
    <source>
        <dbReference type="Proteomes" id="UP000070544"/>
    </source>
</evidence>
<gene>
    <name evidence="4" type="ORF">M427DRAFT_71999</name>
</gene>
<evidence type="ECO:0000256" key="2">
    <source>
        <dbReference type="SAM" id="MobiDB-lite"/>
    </source>
</evidence>
<dbReference type="PANTHER" id="PTHR12281">
    <property type="entry name" value="RP42 RELATED"/>
    <property type="match status" value="1"/>
</dbReference>
<dbReference type="OrthoDB" id="27198at2759"/>